<evidence type="ECO:0000256" key="2">
    <source>
        <dbReference type="ARBA" id="ARBA00022737"/>
    </source>
</evidence>
<dbReference type="Proteomes" id="UP000000598">
    <property type="component" value="Chromosome D"/>
</dbReference>
<dbReference type="InterPro" id="IPR036322">
    <property type="entry name" value="WD40_repeat_dom_sf"/>
</dbReference>
<keyword evidence="1 3" id="KW-0853">WD repeat</keyword>
<dbReference type="InParanoid" id="Q6CRP0"/>
<dbReference type="InterPro" id="IPR020472">
    <property type="entry name" value="WD40_PAC1"/>
</dbReference>
<dbReference type="CDD" id="cd00200">
    <property type="entry name" value="WD40"/>
    <property type="match status" value="1"/>
</dbReference>
<dbReference type="KEGG" id="kla:KLLA0_D07546g"/>
<keyword evidence="2" id="KW-0677">Repeat</keyword>
<dbReference type="STRING" id="284590.Q6CRP0"/>
<feature type="repeat" description="WD" evidence="3">
    <location>
        <begin position="401"/>
        <end position="440"/>
    </location>
</feature>
<dbReference type="PANTHER" id="PTHR19848:SF8">
    <property type="entry name" value="F-BOX AND WD REPEAT DOMAIN CONTAINING 7"/>
    <property type="match status" value="1"/>
</dbReference>
<dbReference type="InterPro" id="IPR036047">
    <property type="entry name" value="F-box-like_dom_sf"/>
</dbReference>
<dbReference type="PROSITE" id="PS50294">
    <property type="entry name" value="WD_REPEATS_REGION"/>
    <property type="match status" value="4"/>
</dbReference>
<evidence type="ECO:0000313" key="7">
    <source>
        <dbReference type="Proteomes" id="UP000000598"/>
    </source>
</evidence>
<feature type="domain" description="F-box" evidence="5">
    <location>
        <begin position="149"/>
        <end position="196"/>
    </location>
</feature>
<feature type="compositionally biased region" description="Polar residues" evidence="4">
    <location>
        <begin position="62"/>
        <end position="71"/>
    </location>
</feature>
<dbReference type="PANTHER" id="PTHR19848">
    <property type="entry name" value="WD40 REPEAT PROTEIN"/>
    <property type="match status" value="1"/>
</dbReference>
<evidence type="ECO:0000313" key="6">
    <source>
        <dbReference type="EMBL" id="CAH00495.1"/>
    </source>
</evidence>
<dbReference type="SMART" id="SM00256">
    <property type="entry name" value="FBOX"/>
    <property type="match status" value="1"/>
</dbReference>
<reference evidence="6 7" key="1">
    <citation type="journal article" date="2004" name="Nature">
        <title>Genome evolution in yeasts.</title>
        <authorList>
            <consortium name="Genolevures"/>
            <person name="Dujon B."/>
            <person name="Sherman D."/>
            <person name="Fischer G."/>
            <person name="Durrens P."/>
            <person name="Casaregola S."/>
            <person name="Lafontaine I."/>
            <person name="de Montigny J."/>
            <person name="Marck C."/>
            <person name="Neuveglise C."/>
            <person name="Talla E."/>
            <person name="Goffard N."/>
            <person name="Frangeul L."/>
            <person name="Aigle M."/>
            <person name="Anthouard V."/>
            <person name="Babour A."/>
            <person name="Barbe V."/>
            <person name="Barnay S."/>
            <person name="Blanchin S."/>
            <person name="Beckerich J.M."/>
            <person name="Beyne E."/>
            <person name="Bleykasten C."/>
            <person name="Boisrame A."/>
            <person name="Boyer J."/>
            <person name="Cattolico L."/>
            <person name="Confanioleri F."/>
            <person name="de Daruvar A."/>
            <person name="Despons L."/>
            <person name="Fabre E."/>
            <person name="Fairhead C."/>
            <person name="Ferry-Dumazet H."/>
            <person name="Groppi A."/>
            <person name="Hantraye F."/>
            <person name="Hennequin C."/>
            <person name="Jauniaux N."/>
            <person name="Joyet P."/>
            <person name="Kachouri R."/>
            <person name="Kerrest A."/>
            <person name="Koszul R."/>
            <person name="Lemaire M."/>
            <person name="Lesur I."/>
            <person name="Ma L."/>
            <person name="Muller H."/>
            <person name="Nicaud J.M."/>
            <person name="Nikolski M."/>
            <person name="Oztas S."/>
            <person name="Ozier-Kalogeropoulos O."/>
            <person name="Pellenz S."/>
            <person name="Potier S."/>
            <person name="Richard G.F."/>
            <person name="Straub M.L."/>
            <person name="Suleau A."/>
            <person name="Swennene D."/>
            <person name="Tekaia F."/>
            <person name="Wesolowski-Louvel M."/>
            <person name="Westhof E."/>
            <person name="Wirth B."/>
            <person name="Zeniou-Meyer M."/>
            <person name="Zivanovic I."/>
            <person name="Bolotin-Fukuhara M."/>
            <person name="Thierry A."/>
            <person name="Bouchier C."/>
            <person name="Caudron B."/>
            <person name="Scarpelli C."/>
            <person name="Gaillardin C."/>
            <person name="Weissenbach J."/>
            <person name="Wincker P."/>
            <person name="Souciet J.L."/>
        </authorList>
    </citation>
    <scope>NUCLEOTIDE SEQUENCE [LARGE SCALE GENOMIC DNA]</scope>
    <source>
        <strain evidence="7">ATCC 8585 / CBS 2359 / DSM 70799 / NBRC 1267 / NRRL Y-1140 / WM37</strain>
    </source>
</reference>
<feature type="repeat" description="WD" evidence="3">
    <location>
        <begin position="337"/>
        <end position="380"/>
    </location>
</feature>
<dbReference type="InterPro" id="IPR015943">
    <property type="entry name" value="WD40/YVTN_repeat-like_dom_sf"/>
</dbReference>
<dbReference type="HOGENOM" id="CLU_000288_103_3_1"/>
<dbReference type="SMART" id="SM00320">
    <property type="entry name" value="WD40"/>
    <property type="match status" value="7"/>
</dbReference>
<dbReference type="SUPFAM" id="SSF50978">
    <property type="entry name" value="WD40 repeat-like"/>
    <property type="match status" value="1"/>
</dbReference>
<protein>
    <submittedName>
        <fullName evidence="6">KLLA0D07546p</fullName>
    </submittedName>
</protein>
<sequence length="647" mass="73324">MDLNRHATPGVPQYPLQNVPVPYRYQLHPQPASQSKRSIHYPLQQLDDDSDSDGQYHKKLKPNQQAVSSPNLIEDQDGPLPISPIASPCHTPEVEEPSIDEVIGTTVARLSSTTSHPNALTSLIFGLVSNMDRTQLSDLVSIITDNLKRDLFQSLPNEITVKILLNLSSEDIFACLLVNRNWNRLIEEAPVVWKWLMLNEGFVTEDQFPSYCNSLPSKYKHLINPDDRFRLDFLENNWCLQNWYDPNYKPGRTCLDGHSTNVVTCLQFENNYIITGADDKKINVYDAENDLFLLELNGHEGGVWALKFVDGKILVSGSTDRSVRIWNIETGKCTHVFKGHTSTVRCLEVVEYGDSKYIVTGSRDNTLHVWKLPPMKELDKGSQEPIFYRTPEENPYFVGVLRGHMSSVRTVSGHGRIVISGSYDHNLMVWDIISMKLLYILTGHTDRVYSTIYDYKRNRCISASMDTTVMIWDLENIENNGTTTTINDGASIKVVGSMKCLYGHTALVGLLCLSNKFLVSAAADGSIRGWDPNDYSRKFSFHHTNLAAITSFSMNDNILVSGSERQFNVYNLRTGKLIHRKLLTDSEQVWGIKLNNRKLVAAIESVGHSYVEILDFAARNGDKTIRTRTRTRVDHQIYRTSLWSSTL</sequence>
<dbReference type="AlphaFoldDB" id="Q6CRP0"/>
<feature type="repeat" description="WD" evidence="3">
    <location>
        <begin position="296"/>
        <end position="336"/>
    </location>
</feature>
<dbReference type="PROSITE" id="PS00678">
    <property type="entry name" value="WD_REPEATS_1"/>
    <property type="match status" value="3"/>
</dbReference>
<dbReference type="PRINTS" id="PR00320">
    <property type="entry name" value="GPROTEINBRPT"/>
</dbReference>
<evidence type="ECO:0000256" key="1">
    <source>
        <dbReference type="ARBA" id="ARBA00022574"/>
    </source>
</evidence>
<name>Q6CRP0_KLULA</name>
<keyword evidence="7" id="KW-1185">Reference proteome</keyword>
<dbReference type="Gene3D" id="1.20.1280.50">
    <property type="match status" value="1"/>
</dbReference>
<dbReference type="PROSITE" id="PS50181">
    <property type="entry name" value="FBOX"/>
    <property type="match status" value="1"/>
</dbReference>
<feature type="repeat" description="WD" evidence="3">
    <location>
        <begin position="441"/>
        <end position="482"/>
    </location>
</feature>
<dbReference type="SUPFAM" id="SSF81383">
    <property type="entry name" value="F-box domain"/>
    <property type="match status" value="1"/>
</dbReference>
<dbReference type="Pfam" id="PF16856">
    <property type="entry name" value="CDC4_D"/>
    <property type="match status" value="1"/>
</dbReference>
<dbReference type="Pfam" id="PF12937">
    <property type="entry name" value="F-box-like"/>
    <property type="match status" value="1"/>
</dbReference>
<dbReference type="CDD" id="cd09917">
    <property type="entry name" value="F-box_SF"/>
    <property type="match status" value="1"/>
</dbReference>
<proteinExistence type="predicted"/>
<dbReference type="EMBL" id="CR382124">
    <property type="protein sequence ID" value="CAH00495.1"/>
    <property type="molecule type" value="Genomic_DNA"/>
</dbReference>
<organism evidence="6 7">
    <name type="scientific">Kluyveromyces lactis (strain ATCC 8585 / CBS 2359 / DSM 70799 / NBRC 1267 / NRRL Y-1140 / WM37)</name>
    <name type="common">Yeast</name>
    <name type="synonym">Candida sphaerica</name>
    <dbReference type="NCBI Taxonomy" id="284590"/>
    <lineage>
        <taxon>Eukaryota</taxon>
        <taxon>Fungi</taxon>
        <taxon>Dikarya</taxon>
        <taxon>Ascomycota</taxon>
        <taxon>Saccharomycotina</taxon>
        <taxon>Saccharomycetes</taxon>
        <taxon>Saccharomycetales</taxon>
        <taxon>Saccharomycetaceae</taxon>
        <taxon>Kluyveromyces</taxon>
    </lineage>
</organism>
<dbReference type="InterPro" id="IPR031740">
    <property type="entry name" value="Cdc4_D"/>
</dbReference>
<dbReference type="PROSITE" id="PS50082">
    <property type="entry name" value="WD_REPEATS_2"/>
    <property type="match status" value="5"/>
</dbReference>
<dbReference type="Pfam" id="PF00400">
    <property type="entry name" value="WD40"/>
    <property type="match status" value="6"/>
</dbReference>
<feature type="region of interest" description="Disordered" evidence="4">
    <location>
        <begin position="44"/>
        <end position="97"/>
    </location>
</feature>
<accession>Q6CRP0</accession>
<dbReference type="InterPro" id="IPR001680">
    <property type="entry name" value="WD40_rpt"/>
</dbReference>
<dbReference type="FunCoup" id="Q6CRP0">
    <property type="interactions" value="239"/>
</dbReference>
<evidence type="ECO:0000259" key="5">
    <source>
        <dbReference type="PROSITE" id="PS50181"/>
    </source>
</evidence>
<dbReference type="OMA" id="WDIAKMK"/>
<gene>
    <name evidence="6" type="ORF">KLLA0_D07546g</name>
</gene>
<evidence type="ECO:0000256" key="4">
    <source>
        <dbReference type="SAM" id="MobiDB-lite"/>
    </source>
</evidence>
<feature type="repeat" description="WD" evidence="3">
    <location>
        <begin position="501"/>
        <end position="531"/>
    </location>
</feature>
<dbReference type="InterPro" id="IPR019775">
    <property type="entry name" value="WD40_repeat_CS"/>
</dbReference>
<dbReference type="InterPro" id="IPR001810">
    <property type="entry name" value="F-box_dom"/>
</dbReference>
<dbReference type="PaxDb" id="284590-Q6CRP0"/>
<evidence type="ECO:0000256" key="3">
    <source>
        <dbReference type="PROSITE-ProRule" id="PRU00221"/>
    </source>
</evidence>
<dbReference type="Gene3D" id="2.130.10.10">
    <property type="entry name" value="YVTN repeat-like/Quinoprotein amine dehydrogenase"/>
    <property type="match status" value="1"/>
</dbReference>
<dbReference type="eggNOG" id="KOG0274">
    <property type="taxonomic scope" value="Eukaryota"/>
</dbReference>